<accession>A5AV57</accession>
<dbReference type="EMBL" id="AM436685">
    <property type="protein sequence ID" value="CAN67179.1"/>
    <property type="molecule type" value="Genomic_DNA"/>
</dbReference>
<organism evidence="2">
    <name type="scientific">Vitis vinifera</name>
    <name type="common">Grape</name>
    <dbReference type="NCBI Taxonomy" id="29760"/>
    <lineage>
        <taxon>Eukaryota</taxon>
        <taxon>Viridiplantae</taxon>
        <taxon>Streptophyta</taxon>
        <taxon>Embryophyta</taxon>
        <taxon>Tracheophyta</taxon>
        <taxon>Spermatophyta</taxon>
        <taxon>Magnoliopsida</taxon>
        <taxon>eudicotyledons</taxon>
        <taxon>Gunneridae</taxon>
        <taxon>Pentapetalae</taxon>
        <taxon>rosids</taxon>
        <taxon>Vitales</taxon>
        <taxon>Vitaceae</taxon>
        <taxon>Viteae</taxon>
        <taxon>Vitis</taxon>
    </lineage>
</organism>
<feature type="region of interest" description="Disordered" evidence="1">
    <location>
        <begin position="82"/>
        <end position="110"/>
    </location>
</feature>
<evidence type="ECO:0000313" key="2">
    <source>
        <dbReference type="EMBL" id="CAN67179.1"/>
    </source>
</evidence>
<proteinExistence type="predicted"/>
<dbReference type="PANTHER" id="PTHR46890">
    <property type="entry name" value="NON-LTR RETROLELEMENT REVERSE TRANSCRIPTASE-LIKE PROTEIN-RELATED"/>
    <property type="match status" value="1"/>
</dbReference>
<name>A5AV57_VITVI</name>
<dbReference type="InterPro" id="IPR036691">
    <property type="entry name" value="Endo/exonu/phosph_ase_sf"/>
</dbReference>
<feature type="compositionally biased region" description="Polar residues" evidence="1">
    <location>
        <begin position="93"/>
        <end position="104"/>
    </location>
</feature>
<protein>
    <submittedName>
        <fullName evidence="2">Uncharacterized protein</fullName>
    </submittedName>
</protein>
<reference evidence="2" key="1">
    <citation type="journal article" date="2007" name="PLoS ONE">
        <title>The first genome sequence of an elite grapevine cultivar (Pinot noir Vitis vinifera L.): coping with a highly heterozygous genome.</title>
        <authorList>
            <person name="Velasco R."/>
            <person name="Zharkikh A."/>
            <person name="Troggio M."/>
            <person name="Cartwright D.A."/>
            <person name="Cestaro A."/>
            <person name="Pruss D."/>
            <person name="Pindo M."/>
            <person name="FitzGerald L.M."/>
            <person name="Vezzulli S."/>
            <person name="Reid J."/>
            <person name="Malacarne G."/>
            <person name="Iliev D."/>
            <person name="Coppola G."/>
            <person name="Wardell B."/>
            <person name="Micheletti D."/>
            <person name="Macalma T."/>
            <person name="Facci M."/>
            <person name="Mitchell J.T."/>
            <person name="Perazzolli M."/>
            <person name="Eldredge G."/>
            <person name="Gatto P."/>
            <person name="Oyzerski R."/>
            <person name="Moretto M."/>
            <person name="Gutin N."/>
            <person name="Stefanini M."/>
            <person name="Chen Y."/>
            <person name="Segala C."/>
            <person name="Davenport C."/>
            <person name="Dematte L."/>
            <person name="Mraz A."/>
            <person name="Battilana J."/>
            <person name="Stormo K."/>
            <person name="Costa F."/>
            <person name="Tao Q."/>
            <person name="Si-Ammour A."/>
            <person name="Harkins T."/>
            <person name="Lackey A."/>
            <person name="Perbost C."/>
            <person name="Taillon B."/>
            <person name="Stella A."/>
            <person name="Solovyev V."/>
            <person name="Fawcett J.A."/>
            <person name="Sterck L."/>
            <person name="Vandepoele K."/>
            <person name="Grando S.M."/>
            <person name="Toppo S."/>
            <person name="Moser C."/>
            <person name="Lanchbury J."/>
            <person name="Bogden R."/>
            <person name="Skolnick M."/>
            <person name="Sgaramella V."/>
            <person name="Bhatnagar S.K."/>
            <person name="Fontana P."/>
            <person name="Gutin A."/>
            <person name="Van de Peer Y."/>
            <person name="Salamini F."/>
            <person name="Viola R."/>
        </authorList>
    </citation>
    <scope>NUCLEOTIDE SEQUENCE</scope>
</reference>
<dbReference type="PANTHER" id="PTHR46890:SF50">
    <property type="entry name" value="RNA-DIRECTED DNA POLYMERASE, EUKARYOTA, REVERSE TRANSCRIPTASE ZINC-BINDING DOMAIN PROTEIN-RELATED"/>
    <property type="match status" value="1"/>
</dbReference>
<sequence length="853" mass="97561">MSAIAGGFVIVPILVLQISKSFKGEKGKGRWMFGPTAGSNIGPTKPDVFKARFDWAQFGAKDFGPLVGSSPRRRWLIRGKSRHFRGKSRSSKSDLSPGSETSKVFTGETEGEEGISQCKLVNKVRPPFLAVSERDLPLVGAFEPKYLPESSVSLVHPSRCQPFSSFPLESSFAVQCGSFFISPVVNISRRGGASCFEGVVFPLETSNRKFKDRPFLRETLSNPEERGVSGEASPPELETKREIWDRRFVCSVWKGRSLEWAALPACGASGGIVILWDSIKFKCTKKVLGSFSVTVKLNSDEEGSFWLTSVYGPNKPLWRKDFWLELQDLYGLTFPRWCVGGDFNVIRRISEKTGDSRLTVNMRCFDEFIRESGLLDPPLRNAAFTWSNMQVDPICKRLDRFENMWLLHPEFKEKFRDWWQECTVEGWEGHKFMRKLKFIKSKLKEWNIVAFGDLRERKKHILSDLGRIDLIEQEGNLNLDLVSERTLRRKELEDLLLKEEVISEEIVNFFGNLYSKPEGDSWRIEGIDWAPISGESAVWLDRPFSEEEVRMAIFQLNKEKTPNLDDFTIAVYQECWDVIKEDLMRVFLEFHTKGVINQSTNAMFIAMVPKKSQTFKISDYRPISLVTSLYKIIAKVLSGCLRKVLHETIFGSQGAFVEGRQILDAVLIANEVVDEKRRFPRERSGLWHKVIASIYGTHPNGWDANMVVRWSHRCPWKAIAQVFQEFSPFVRLVVGNGERIRFWEDLWWGNQTLCSQFADLYRVISVKNLTISNVLGNSLPLSWNFNFRRNLTDSEIDLLQRLMSSLNSVLLSPSSSDSRAWSLSSSGSFSMKSFFYALSKVSNPLMFLPAKFL</sequence>
<dbReference type="AlphaFoldDB" id="A5AV57"/>
<dbReference type="SUPFAM" id="SSF56219">
    <property type="entry name" value="DNase I-like"/>
    <property type="match status" value="1"/>
</dbReference>
<dbReference type="Gene3D" id="3.60.10.10">
    <property type="entry name" value="Endonuclease/exonuclease/phosphatase"/>
    <property type="match status" value="1"/>
</dbReference>
<dbReference type="InterPro" id="IPR052343">
    <property type="entry name" value="Retrotransposon-Effector_Assoc"/>
</dbReference>
<gene>
    <name evidence="2" type="ORF">VITISV_012463</name>
</gene>
<evidence type="ECO:0000256" key="1">
    <source>
        <dbReference type="SAM" id="MobiDB-lite"/>
    </source>
</evidence>